<dbReference type="GO" id="GO:0005506">
    <property type="term" value="F:iron ion binding"/>
    <property type="evidence" value="ECO:0007669"/>
    <property type="project" value="InterPro"/>
</dbReference>
<organism evidence="8 9">
    <name type="scientific">Zestomonas carbonaria</name>
    <dbReference type="NCBI Taxonomy" id="2762745"/>
    <lineage>
        <taxon>Bacteria</taxon>
        <taxon>Pseudomonadati</taxon>
        <taxon>Pseudomonadota</taxon>
        <taxon>Gammaproteobacteria</taxon>
        <taxon>Pseudomonadales</taxon>
        <taxon>Pseudomonadaceae</taxon>
        <taxon>Zestomonas</taxon>
    </lineage>
</organism>
<proteinExistence type="predicted"/>
<dbReference type="GO" id="GO:0051213">
    <property type="term" value="F:dioxygenase activity"/>
    <property type="evidence" value="ECO:0007669"/>
    <property type="project" value="UniProtKB-KW"/>
</dbReference>
<dbReference type="Pfam" id="PF00578">
    <property type="entry name" value="AhpC-TSA"/>
    <property type="match status" value="1"/>
</dbReference>
<dbReference type="InterPro" id="IPR006620">
    <property type="entry name" value="Pro_4_hyd_alph"/>
</dbReference>
<comment type="caution">
    <text evidence="8">The sequence shown here is derived from an EMBL/GenBank/DDBJ whole genome shotgun (WGS) entry which is preliminary data.</text>
</comment>
<evidence type="ECO:0000256" key="4">
    <source>
        <dbReference type="ARBA" id="ARBA00022964"/>
    </source>
</evidence>
<dbReference type="EMBL" id="CAJFCI010000065">
    <property type="protein sequence ID" value="CAD5108956.1"/>
    <property type="molecule type" value="Genomic_DNA"/>
</dbReference>
<dbReference type="Pfam" id="PF13640">
    <property type="entry name" value="2OG-FeII_Oxy_3"/>
    <property type="match status" value="1"/>
</dbReference>
<keyword evidence="2" id="KW-0479">Metal-binding</keyword>
<reference evidence="8 9" key="1">
    <citation type="submission" date="2020-08" db="EMBL/GenBank/DDBJ databases">
        <authorList>
            <person name="Criscuolo A."/>
        </authorList>
    </citation>
    <scope>NUCLEOTIDE SEQUENCE [LARGE SCALE GENOMIC DNA]</scope>
    <source>
        <strain evidence="8">CIP111764</strain>
    </source>
</reference>
<dbReference type="PROSITE" id="PS51471">
    <property type="entry name" value="FE2OG_OXY"/>
    <property type="match status" value="1"/>
</dbReference>
<dbReference type="GO" id="GO:0031418">
    <property type="term" value="F:L-ascorbic acid binding"/>
    <property type="evidence" value="ECO:0007669"/>
    <property type="project" value="UniProtKB-KW"/>
</dbReference>
<dbReference type="EC" id="1.14.11.-" evidence="8"/>
<accession>A0A7U7IA78</accession>
<name>A0A7U7IA78_9GAMM</name>
<dbReference type="Proteomes" id="UP000583387">
    <property type="component" value="Unassembled WGS sequence"/>
</dbReference>
<comment type="cofactor">
    <cofactor evidence="1">
        <name>L-ascorbate</name>
        <dbReference type="ChEBI" id="CHEBI:38290"/>
    </cofactor>
</comment>
<keyword evidence="4" id="KW-0223">Dioxygenase</keyword>
<dbReference type="InterPro" id="IPR044862">
    <property type="entry name" value="Pro_4_hyd_alph_FE2OG_OXY"/>
</dbReference>
<dbReference type="GO" id="GO:0016705">
    <property type="term" value="F:oxidoreductase activity, acting on paired donors, with incorporation or reduction of molecular oxygen"/>
    <property type="evidence" value="ECO:0007669"/>
    <property type="project" value="InterPro"/>
</dbReference>
<keyword evidence="6" id="KW-0408">Iron</keyword>
<dbReference type="SUPFAM" id="SSF52833">
    <property type="entry name" value="Thioredoxin-like"/>
    <property type="match status" value="1"/>
</dbReference>
<dbReference type="GO" id="GO:0016209">
    <property type="term" value="F:antioxidant activity"/>
    <property type="evidence" value="ECO:0007669"/>
    <property type="project" value="InterPro"/>
</dbReference>
<dbReference type="Gene3D" id="3.40.30.10">
    <property type="entry name" value="Glutaredoxin"/>
    <property type="match status" value="1"/>
</dbReference>
<evidence type="ECO:0000313" key="8">
    <source>
        <dbReference type="EMBL" id="CAD5108956.1"/>
    </source>
</evidence>
<gene>
    <name evidence="8" type="primary">ybiX</name>
    <name evidence="8" type="ORF">PSEWESI4_03252</name>
</gene>
<dbReference type="InterPro" id="IPR005123">
    <property type="entry name" value="Oxoglu/Fe-dep_dioxygenase_dom"/>
</dbReference>
<dbReference type="Gene3D" id="2.60.120.620">
    <property type="entry name" value="q2cbj1_9rhob like domain"/>
    <property type="match status" value="1"/>
</dbReference>
<dbReference type="RefSeq" id="WP_187672273.1">
    <property type="nucleotide sequence ID" value="NZ_CAJFCI010000065.1"/>
</dbReference>
<protein>
    <submittedName>
        <fullName evidence="8">PKHD-type hydroxylase YbiX</fullName>
        <ecNumber evidence="8">1.14.11.-</ecNumber>
    </submittedName>
</protein>
<dbReference type="InterPro" id="IPR036249">
    <property type="entry name" value="Thioredoxin-like_sf"/>
</dbReference>
<evidence type="ECO:0000256" key="3">
    <source>
        <dbReference type="ARBA" id="ARBA00022896"/>
    </source>
</evidence>
<evidence type="ECO:0000256" key="6">
    <source>
        <dbReference type="ARBA" id="ARBA00023004"/>
    </source>
</evidence>
<feature type="domain" description="Fe2OG dioxygenase" evidence="7">
    <location>
        <begin position="249"/>
        <end position="344"/>
    </location>
</feature>
<evidence type="ECO:0000256" key="2">
    <source>
        <dbReference type="ARBA" id="ARBA00022723"/>
    </source>
</evidence>
<evidence type="ECO:0000313" key="9">
    <source>
        <dbReference type="Proteomes" id="UP000583387"/>
    </source>
</evidence>
<evidence type="ECO:0000256" key="5">
    <source>
        <dbReference type="ARBA" id="ARBA00023002"/>
    </source>
</evidence>
<dbReference type="AlphaFoldDB" id="A0A7U7IA78"/>
<sequence>MPTRILAAGEPAPWFHCRSQANPDFAFDTVAGRYVMLCFFGSAAQPLAAEVLEHIQRQRQCFDDSNASFFGVTVDPEDERQQRVADTLPGLRFFWDFDRKVSRLYGAQGADGHYHPATFLLDARLRILAILPITQAAEHVAQVIGLIQRLPAIAPPCPAVMQAPVLVVPRIFEPELCQRLIALYEERGGFDSGFMQDQDGKTVTVHKHSHKRRRDHIIEDEEMREACLDRIRRRLLPEIHKAFQFSASHIERYLVACYDGEEGGHFRPHRDNTTKGTAHRRFAVSLFLNSGAYEGGHLRFPEFGNSLYSAPSGGAVVFSCSLLHEATPVTRGKRYMFLPFLYDQSGRQIREANLKYLEDSDEQQA</sequence>
<dbReference type="InterPro" id="IPR000866">
    <property type="entry name" value="AhpC/TSA"/>
</dbReference>
<evidence type="ECO:0000256" key="1">
    <source>
        <dbReference type="ARBA" id="ARBA00001961"/>
    </source>
</evidence>
<dbReference type="SMART" id="SM00702">
    <property type="entry name" value="P4Hc"/>
    <property type="match status" value="1"/>
</dbReference>
<keyword evidence="9" id="KW-1185">Reference proteome</keyword>
<evidence type="ECO:0000259" key="7">
    <source>
        <dbReference type="PROSITE" id="PS51471"/>
    </source>
</evidence>
<keyword evidence="5 8" id="KW-0560">Oxidoreductase</keyword>
<keyword evidence="3" id="KW-0847">Vitamin C</keyword>